<reference evidence="2 3" key="1">
    <citation type="submission" date="2015-09" db="EMBL/GenBank/DDBJ databases">
        <authorList>
            <consortium name="Pathogen Informatics"/>
        </authorList>
    </citation>
    <scope>NUCLEOTIDE SEQUENCE [LARGE SCALE GENOMIC DNA]</scope>
    <source>
        <strain evidence="2 3">2789STDY5608835</strain>
    </source>
</reference>
<protein>
    <recommendedName>
        <fullName evidence="4">Stage V sporulation protein AB</fullName>
    </recommendedName>
</protein>
<dbReference type="Proteomes" id="UP000095395">
    <property type="component" value="Unassembled WGS sequence"/>
</dbReference>
<evidence type="ECO:0008006" key="4">
    <source>
        <dbReference type="Google" id="ProtNLM"/>
    </source>
</evidence>
<dbReference type="InterPro" id="IPR020144">
    <property type="entry name" value="SpoVAB"/>
</dbReference>
<accession>A0A174AVM9</accession>
<gene>
    <name evidence="2" type="ORF">ERS852392_01666</name>
</gene>
<name>A0A174AVM9_9FIRM</name>
<feature type="transmembrane region" description="Helical" evidence="1">
    <location>
        <begin position="45"/>
        <end position="66"/>
    </location>
</feature>
<dbReference type="Pfam" id="PF13782">
    <property type="entry name" value="SpoVAB"/>
    <property type="match status" value="1"/>
</dbReference>
<feature type="transmembrane region" description="Helical" evidence="1">
    <location>
        <begin position="78"/>
        <end position="103"/>
    </location>
</feature>
<evidence type="ECO:0000313" key="3">
    <source>
        <dbReference type="Proteomes" id="UP000095395"/>
    </source>
</evidence>
<evidence type="ECO:0000313" key="2">
    <source>
        <dbReference type="EMBL" id="CUN91488.1"/>
    </source>
</evidence>
<proteinExistence type="predicted"/>
<feature type="transmembrane region" description="Helical" evidence="1">
    <location>
        <begin position="115"/>
        <end position="135"/>
    </location>
</feature>
<dbReference type="RefSeq" id="WP_055302008.1">
    <property type="nucleotide sequence ID" value="NZ_CYYR01000010.1"/>
</dbReference>
<sequence length="142" mass="15687">MWIKHLFLGFIGLASGVGVAAGTFAFIIVIGVVPRMIAKCNRAENTILFENMIVLGGIFGTVMSVFTDIRLPAGHWLLYVYGFCAGIFVGCIAVALAEILNTFPIIFRRFQIKEGLSWIMLFMAFGKCAGAFWYFGHHMTPP</sequence>
<keyword evidence="1" id="KW-0812">Transmembrane</keyword>
<dbReference type="EMBL" id="CYYR01000010">
    <property type="protein sequence ID" value="CUN91488.1"/>
    <property type="molecule type" value="Genomic_DNA"/>
</dbReference>
<keyword evidence="1" id="KW-0472">Membrane</keyword>
<feature type="transmembrane region" description="Helical" evidence="1">
    <location>
        <begin position="6"/>
        <end position="33"/>
    </location>
</feature>
<keyword evidence="1" id="KW-1133">Transmembrane helix</keyword>
<evidence type="ECO:0000256" key="1">
    <source>
        <dbReference type="SAM" id="Phobius"/>
    </source>
</evidence>
<dbReference type="AlphaFoldDB" id="A0A174AVM9"/>
<organism evidence="2 3">
    <name type="scientific">Roseburia inulinivorans</name>
    <dbReference type="NCBI Taxonomy" id="360807"/>
    <lineage>
        <taxon>Bacteria</taxon>
        <taxon>Bacillati</taxon>
        <taxon>Bacillota</taxon>
        <taxon>Clostridia</taxon>
        <taxon>Lachnospirales</taxon>
        <taxon>Lachnospiraceae</taxon>
        <taxon>Roseburia</taxon>
    </lineage>
</organism>